<name>A0ABP7CFD9_9ACTN</name>
<keyword evidence="1" id="KW-1133">Transmembrane helix</keyword>
<dbReference type="Proteomes" id="UP001500051">
    <property type="component" value="Unassembled WGS sequence"/>
</dbReference>
<feature type="transmembrane region" description="Helical" evidence="1">
    <location>
        <begin position="29"/>
        <end position="48"/>
    </location>
</feature>
<reference evidence="3" key="1">
    <citation type="journal article" date="2019" name="Int. J. Syst. Evol. Microbiol.">
        <title>The Global Catalogue of Microorganisms (GCM) 10K type strain sequencing project: providing services to taxonomists for standard genome sequencing and annotation.</title>
        <authorList>
            <consortium name="The Broad Institute Genomics Platform"/>
            <consortium name="The Broad Institute Genome Sequencing Center for Infectious Disease"/>
            <person name="Wu L."/>
            <person name="Ma J."/>
        </authorList>
    </citation>
    <scope>NUCLEOTIDE SEQUENCE [LARGE SCALE GENOMIC DNA]</scope>
    <source>
        <strain evidence="3">JCM 16548</strain>
    </source>
</reference>
<keyword evidence="3" id="KW-1185">Reference proteome</keyword>
<evidence type="ECO:0000313" key="3">
    <source>
        <dbReference type="Proteomes" id="UP001500051"/>
    </source>
</evidence>
<dbReference type="EMBL" id="BAAAYX010000001">
    <property type="protein sequence ID" value="GAA3689461.1"/>
    <property type="molecule type" value="Genomic_DNA"/>
</dbReference>
<accession>A0ABP7CFD9</accession>
<comment type="caution">
    <text evidence="2">The sequence shown here is derived from an EMBL/GenBank/DDBJ whole genome shotgun (WGS) entry which is preliminary data.</text>
</comment>
<sequence length="170" mass="17131">MGKHASVLDGPQMGYGVGPPSRRGMSVPALMLAIVCVTLAGLLTLSLAGRHQAAVRAAASPSPSASGTDVPPAGAPDAVAAFIGAWAQAPADRDNVLASVTVTGVAATVAPATAKTLETTQASGAAMYTKVDDQQYAAEQPLTNGSTMRLQLVFDQAAIYGWLVSSVQPV</sequence>
<keyword evidence="1" id="KW-0472">Membrane</keyword>
<evidence type="ECO:0000313" key="2">
    <source>
        <dbReference type="EMBL" id="GAA3689461.1"/>
    </source>
</evidence>
<gene>
    <name evidence="2" type="ORF">GCM10022204_00180</name>
</gene>
<organism evidence="2 3">
    <name type="scientific">Microlunatus aurantiacus</name>
    <dbReference type="NCBI Taxonomy" id="446786"/>
    <lineage>
        <taxon>Bacteria</taxon>
        <taxon>Bacillati</taxon>
        <taxon>Actinomycetota</taxon>
        <taxon>Actinomycetes</taxon>
        <taxon>Propionibacteriales</taxon>
        <taxon>Propionibacteriaceae</taxon>
        <taxon>Microlunatus</taxon>
    </lineage>
</organism>
<proteinExistence type="predicted"/>
<protein>
    <submittedName>
        <fullName evidence="2">Uncharacterized protein</fullName>
    </submittedName>
</protein>
<keyword evidence="1" id="KW-0812">Transmembrane</keyword>
<evidence type="ECO:0000256" key="1">
    <source>
        <dbReference type="SAM" id="Phobius"/>
    </source>
</evidence>